<dbReference type="InterPro" id="IPR028325">
    <property type="entry name" value="VG_K_chnl"/>
</dbReference>
<dbReference type="GO" id="GO:0008076">
    <property type="term" value="C:voltage-gated potassium channel complex"/>
    <property type="evidence" value="ECO:0007669"/>
    <property type="project" value="InterPro"/>
</dbReference>
<dbReference type="Gene3D" id="1.20.120.350">
    <property type="entry name" value="Voltage-gated potassium channels. Chain C"/>
    <property type="match status" value="1"/>
</dbReference>
<dbReference type="OrthoDB" id="9799090at2"/>
<evidence type="ECO:0000256" key="3">
    <source>
        <dbReference type="ARBA" id="ARBA00022692"/>
    </source>
</evidence>
<dbReference type="EMBL" id="CP012508">
    <property type="protein sequence ID" value="ALB23868.1"/>
    <property type="molecule type" value="Genomic_DNA"/>
</dbReference>
<dbReference type="RefSeq" id="WP_027242656.1">
    <property type="nucleotide sequence ID" value="NZ_CP012508.1"/>
</dbReference>
<sequence length="272" mass="31193">MKIGYLLGFGFISKDESKLTQCCGKAFDFLMLVALFGLPIDWLLESKNIINHSYSYMINWLIWLLFVTEAITMLVLAKNKKHYFINNWLNIIIIIGMLPTLWMWNVKYISILKYLRLLVLLRLILPQLYYCHQLLSRNKFGATLLVFLIVTVLSGILEAYIDPQVNSVIAGIWWAFQTVTTVGYGDIVPSSVIGKFFSVGLMLIGIGLFSLVSSNLTAYFIDRGQAQKRNKPEKKLRKQLAEINQRLVSLEKMSNEIITKLNSLNISKKLNE</sequence>
<dbReference type="Pfam" id="PF07885">
    <property type="entry name" value="Ion_trans_2"/>
    <property type="match status" value="1"/>
</dbReference>
<evidence type="ECO:0000256" key="7">
    <source>
        <dbReference type="ARBA" id="ARBA00023303"/>
    </source>
</evidence>
<evidence type="ECO:0000313" key="8">
    <source>
        <dbReference type="EMBL" id="ALB23868.1"/>
    </source>
</evidence>
<keyword evidence="4" id="KW-1133">Transmembrane helix</keyword>
<evidence type="ECO:0000256" key="1">
    <source>
        <dbReference type="ARBA" id="ARBA00004141"/>
    </source>
</evidence>
<gene>
    <name evidence="8" type="ORF">KU39_2692</name>
</gene>
<dbReference type="SUPFAM" id="SSF81324">
    <property type="entry name" value="Voltage-gated potassium channels"/>
    <property type="match status" value="1"/>
</dbReference>
<dbReference type="InterPro" id="IPR013099">
    <property type="entry name" value="K_chnl_dom"/>
</dbReference>
<protein>
    <submittedName>
        <fullName evidence="8">Potassium channel protein</fullName>
    </submittedName>
</protein>
<keyword evidence="7 8" id="KW-0407">Ion channel</keyword>
<evidence type="ECO:0000256" key="5">
    <source>
        <dbReference type="ARBA" id="ARBA00023065"/>
    </source>
</evidence>
<reference evidence="8 9" key="1">
    <citation type="journal article" date="2014" name="Genome Announc.">
        <title>Comparative Genome Analysis of Two Isolates of the Fish Pathogen Piscirickettsia salmonis from Different Hosts Reveals Major Differences in Virulence-Associated Secretion Systems.</title>
        <authorList>
            <person name="Bohle H."/>
            <person name="Henriquez P."/>
            <person name="Grothusen H."/>
            <person name="Navas E."/>
            <person name="Sandoval A."/>
            <person name="Bustamante F."/>
            <person name="Bustos P."/>
            <person name="Mancilla M."/>
        </authorList>
    </citation>
    <scope>NUCLEOTIDE SEQUENCE [LARGE SCALE GENOMIC DNA]</scope>
    <source>
        <strain evidence="9">B1-32597</strain>
    </source>
</reference>
<comment type="subcellular location">
    <subcellularLocation>
        <location evidence="1">Membrane</location>
        <topology evidence="1">Multi-pass membrane protein</topology>
    </subcellularLocation>
</comment>
<keyword evidence="6" id="KW-0472">Membrane</keyword>
<evidence type="ECO:0000256" key="2">
    <source>
        <dbReference type="ARBA" id="ARBA00022448"/>
    </source>
</evidence>
<evidence type="ECO:0000313" key="9">
    <source>
        <dbReference type="Proteomes" id="UP000029558"/>
    </source>
</evidence>
<dbReference type="PANTHER" id="PTHR11537:SF254">
    <property type="entry name" value="POTASSIUM VOLTAGE-GATED CHANNEL PROTEIN SHAB"/>
    <property type="match status" value="1"/>
</dbReference>
<dbReference type="Gene3D" id="1.10.287.70">
    <property type="match status" value="1"/>
</dbReference>
<dbReference type="GO" id="GO:0001508">
    <property type="term" value="P:action potential"/>
    <property type="evidence" value="ECO:0007669"/>
    <property type="project" value="TreeGrafter"/>
</dbReference>
<name>A0A1L6TEN5_PISSA</name>
<accession>A0A1L6TEN5</accession>
<dbReference type="Proteomes" id="UP000029558">
    <property type="component" value="Chromosome"/>
</dbReference>
<organism evidence="8 9">
    <name type="scientific">Piscirickettsia salmonis</name>
    <dbReference type="NCBI Taxonomy" id="1238"/>
    <lineage>
        <taxon>Bacteria</taxon>
        <taxon>Pseudomonadati</taxon>
        <taxon>Pseudomonadota</taxon>
        <taxon>Gammaproteobacteria</taxon>
        <taxon>Thiotrichales</taxon>
        <taxon>Piscirickettsiaceae</taxon>
        <taxon>Piscirickettsia</taxon>
    </lineage>
</organism>
<dbReference type="GO" id="GO:0005249">
    <property type="term" value="F:voltage-gated potassium channel activity"/>
    <property type="evidence" value="ECO:0007669"/>
    <property type="project" value="InterPro"/>
</dbReference>
<dbReference type="InterPro" id="IPR027359">
    <property type="entry name" value="Volt_channel_dom_sf"/>
</dbReference>
<dbReference type="PANTHER" id="PTHR11537">
    <property type="entry name" value="VOLTAGE-GATED POTASSIUM CHANNEL"/>
    <property type="match status" value="1"/>
</dbReference>
<keyword evidence="2" id="KW-0813">Transport</keyword>
<keyword evidence="5" id="KW-0406">Ion transport</keyword>
<dbReference type="AlphaFoldDB" id="A0A1L6TEN5"/>
<proteinExistence type="predicted"/>
<evidence type="ECO:0000256" key="4">
    <source>
        <dbReference type="ARBA" id="ARBA00022989"/>
    </source>
</evidence>
<evidence type="ECO:0000256" key="6">
    <source>
        <dbReference type="ARBA" id="ARBA00023136"/>
    </source>
</evidence>
<keyword evidence="3" id="KW-0812">Transmembrane</keyword>